<dbReference type="Gramene" id="KRH75313">
    <property type="protein sequence ID" value="KRH75313"/>
    <property type="gene ID" value="GLYMA_01G077500"/>
</dbReference>
<feature type="compositionally biased region" description="Polar residues" evidence="1">
    <location>
        <begin position="450"/>
        <end position="482"/>
    </location>
</feature>
<gene>
    <name evidence="2" type="ORF">GLYMA_01G077500</name>
</gene>
<evidence type="ECO:0000313" key="4">
    <source>
        <dbReference type="Proteomes" id="UP000008827"/>
    </source>
</evidence>
<feature type="region of interest" description="Disordered" evidence="1">
    <location>
        <begin position="223"/>
        <end position="242"/>
    </location>
</feature>
<dbReference type="CDD" id="cd00590">
    <property type="entry name" value="RRM_SF"/>
    <property type="match status" value="1"/>
</dbReference>
<evidence type="ECO:0000256" key="1">
    <source>
        <dbReference type="SAM" id="MobiDB-lite"/>
    </source>
</evidence>
<dbReference type="InterPro" id="IPR036691">
    <property type="entry name" value="Endo/exonu/phosph_ase_sf"/>
</dbReference>
<reference evidence="2" key="3">
    <citation type="submission" date="2018-07" db="EMBL/GenBank/DDBJ databases">
        <title>WGS assembly of Glycine max.</title>
        <authorList>
            <person name="Schmutz J."/>
            <person name="Cannon S."/>
            <person name="Schlueter J."/>
            <person name="Ma J."/>
            <person name="Mitros T."/>
            <person name="Nelson W."/>
            <person name="Hyten D."/>
            <person name="Song Q."/>
            <person name="Thelen J."/>
            <person name="Cheng J."/>
            <person name="Xu D."/>
            <person name="Hellsten U."/>
            <person name="May G."/>
            <person name="Yu Y."/>
            <person name="Sakurai T."/>
            <person name="Umezawa T."/>
            <person name="Bhattacharyya M."/>
            <person name="Sandhu D."/>
            <person name="Valliyodan B."/>
            <person name="Lindquist E."/>
            <person name="Peto M."/>
            <person name="Grant D."/>
            <person name="Shu S."/>
            <person name="Goodstein D."/>
            <person name="Barry K."/>
            <person name="Futrell-Griggs M."/>
            <person name="Abernathy B."/>
            <person name="Du J."/>
            <person name="Tian Z."/>
            <person name="Zhu L."/>
            <person name="Gill N."/>
            <person name="Joshi T."/>
            <person name="Libault M."/>
            <person name="Sethuraman A."/>
            <person name="Zhang X."/>
            <person name="Shinozaki K."/>
            <person name="Nguyen H."/>
            <person name="Wing R."/>
            <person name="Cregan P."/>
            <person name="Specht J."/>
            <person name="Grimwood J."/>
            <person name="Rokhsar D."/>
            <person name="Stacey G."/>
            <person name="Shoemaker R."/>
            <person name="Jackson S."/>
        </authorList>
    </citation>
    <scope>NUCLEOTIDE SEQUENCE</scope>
    <source>
        <tissue evidence="2">Callus</tissue>
    </source>
</reference>
<dbReference type="SUPFAM" id="SSF54928">
    <property type="entry name" value="RNA-binding domain, RBD"/>
    <property type="match status" value="1"/>
</dbReference>
<feature type="compositionally biased region" description="Basic and acidic residues" evidence="1">
    <location>
        <begin position="70"/>
        <end position="83"/>
    </location>
</feature>
<accession>A0A0R0L854</accession>
<proteinExistence type="predicted"/>
<dbReference type="Proteomes" id="UP000008827">
    <property type="component" value="Chromosome 1"/>
</dbReference>
<organism evidence="2">
    <name type="scientific">Glycine max</name>
    <name type="common">Soybean</name>
    <name type="synonym">Glycine hispida</name>
    <dbReference type="NCBI Taxonomy" id="3847"/>
    <lineage>
        <taxon>Eukaryota</taxon>
        <taxon>Viridiplantae</taxon>
        <taxon>Streptophyta</taxon>
        <taxon>Embryophyta</taxon>
        <taxon>Tracheophyta</taxon>
        <taxon>Spermatophyta</taxon>
        <taxon>Magnoliopsida</taxon>
        <taxon>eudicotyledons</taxon>
        <taxon>Gunneridae</taxon>
        <taxon>Pentapetalae</taxon>
        <taxon>rosids</taxon>
        <taxon>fabids</taxon>
        <taxon>Fabales</taxon>
        <taxon>Fabaceae</taxon>
        <taxon>Papilionoideae</taxon>
        <taxon>50 kb inversion clade</taxon>
        <taxon>NPAAA clade</taxon>
        <taxon>indigoferoid/millettioid clade</taxon>
        <taxon>Phaseoleae</taxon>
        <taxon>Glycine</taxon>
        <taxon>Glycine subgen. Soja</taxon>
    </lineage>
</organism>
<reference evidence="3" key="2">
    <citation type="submission" date="2018-02" db="UniProtKB">
        <authorList>
            <consortium name="EnsemblPlants"/>
        </authorList>
    </citation>
    <scope>IDENTIFICATION</scope>
    <source>
        <strain evidence="3">Williams 82</strain>
    </source>
</reference>
<dbReference type="STRING" id="3847.A0A0R0L854"/>
<dbReference type="Gene3D" id="3.60.10.10">
    <property type="entry name" value="Endonuclease/exonuclease/phosphatase"/>
    <property type="match status" value="1"/>
</dbReference>
<name>A0A0R0L854_SOYBN</name>
<dbReference type="PANTHER" id="PTHR34427:SF5">
    <property type="entry name" value="DUF4283 DOMAIN-CONTAINING PROTEIN"/>
    <property type="match status" value="1"/>
</dbReference>
<feature type="region of interest" description="Disordered" evidence="1">
    <location>
        <begin position="419"/>
        <end position="484"/>
    </location>
</feature>
<reference evidence="2 3" key="1">
    <citation type="journal article" date="2010" name="Nature">
        <title>Genome sequence of the palaeopolyploid soybean.</title>
        <authorList>
            <person name="Schmutz J."/>
            <person name="Cannon S.B."/>
            <person name="Schlueter J."/>
            <person name="Ma J."/>
            <person name="Mitros T."/>
            <person name="Nelson W."/>
            <person name="Hyten D.L."/>
            <person name="Song Q."/>
            <person name="Thelen J.J."/>
            <person name="Cheng J."/>
            <person name="Xu D."/>
            <person name="Hellsten U."/>
            <person name="May G.D."/>
            <person name="Yu Y."/>
            <person name="Sakurai T."/>
            <person name="Umezawa T."/>
            <person name="Bhattacharyya M.K."/>
            <person name="Sandhu D."/>
            <person name="Valliyodan B."/>
            <person name="Lindquist E."/>
            <person name="Peto M."/>
            <person name="Grant D."/>
            <person name="Shu S."/>
            <person name="Goodstein D."/>
            <person name="Barry K."/>
            <person name="Futrell-Griggs M."/>
            <person name="Abernathy B."/>
            <person name="Du J."/>
            <person name="Tian Z."/>
            <person name="Zhu L."/>
            <person name="Gill N."/>
            <person name="Joshi T."/>
            <person name="Libault M."/>
            <person name="Sethuraman A."/>
            <person name="Zhang X.-C."/>
            <person name="Shinozaki K."/>
            <person name="Nguyen H.T."/>
            <person name="Wing R.A."/>
            <person name="Cregan P."/>
            <person name="Specht J."/>
            <person name="Grimwood J."/>
            <person name="Rokhsar D."/>
            <person name="Stacey G."/>
            <person name="Shoemaker R.C."/>
            <person name="Jackson S.A."/>
        </authorList>
    </citation>
    <scope>NUCLEOTIDE SEQUENCE</scope>
    <source>
        <strain evidence="3">cv. Williams 82</strain>
        <tissue evidence="2">Callus</tissue>
    </source>
</reference>
<feature type="compositionally biased region" description="Acidic residues" evidence="1">
    <location>
        <begin position="428"/>
        <end position="449"/>
    </location>
</feature>
<dbReference type="SUPFAM" id="SSF56219">
    <property type="entry name" value="DNase I-like"/>
    <property type="match status" value="1"/>
</dbReference>
<dbReference type="InterPro" id="IPR035979">
    <property type="entry name" value="RBD_domain_sf"/>
</dbReference>
<keyword evidence="4" id="KW-1185">Reference proteome</keyword>
<evidence type="ECO:0000313" key="2">
    <source>
        <dbReference type="EMBL" id="KRH75313.1"/>
    </source>
</evidence>
<feature type="region of interest" description="Disordered" evidence="1">
    <location>
        <begin position="69"/>
        <end position="89"/>
    </location>
</feature>
<dbReference type="OMA" id="CCTENAS"/>
<dbReference type="EnsemblPlants" id="KRH75313">
    <property type="protein sequence ID" value="KRH75313"/>
    <property type="gene ID" value="GLYMA_01G077500"/>
</dbReference>
<evidence type="ECO:0000313" key="3">
    <source>
        <dbReference type="EnsemblPlants" id="KRH75313"/>
    </source>
</evidence>
<dbReference type="AlphaFoldDB" id="A0A0R0L854"/>
<dbReference type="PANTHER" id="PTHR34427">
    <property type="entry name" value="DUF4283 DOMAIN PROTEIN"/>
    <property type="match status" value="1"/>
</dbReference>
<sequence length="958" mass="110436">MEEMREKHLRERVKHFREREGEREIHLRERVAERGRAREIERQRDILREREFARDRSGDNRRICRRNRERGRDRDRRKEEHSSCRRSNSRKLRYEGNKWKLEGGEPGTQSTLRGMLEQEHDVNEVWLWEKFKTWGDVREVFIAKRCNKEGRRFGFGRFKGVSDVKILETHLDNIFIDDHKLFVNLPRFTRLASNLQTHTRVDKGGKQNKEDVKGLPVTNRPRVVGQKGVSGGTMTGADGTPTITIEPTKGRDFWCKGAWVGKLKKPMKMEKMEDYISWELGYNISTRFLGDDMVLLIGLSEDQAQQLINSEINGGNTLFYSLERWRPGYRSSNRVVWLQLWGFPIEAWEVDHMKHIVSTIGDVIEADEDTEDRRRLDRARLLVRTPLPPAISKEVKVRCGGEDHRVWLVEEVGVDGDAWRTKTSMSEEWTEEITSEEEGVDAEEDDDDTSFSYSSELSATNNKASSNHQSNDLPSGFYGQSRNRVDPVDNNPFFDACKHSAGDAARHVQDSTLAKVDQRTAGAEKKQGNISSEVITLDPVIVGPRKAEEDQDGKFLNSEEAARNQINIQGAYKTCATDTRYYHDISQTQGQKEIGPSSISGPIKILEECKKKKHIILTQASKRNMDWFPKVYARQRHAPSKGCLLMPVAEENTSLMEDKADPGLKDNLFKGTNRSNTVEMEEINSVDGNSLEEFEEANQQWILAKSLGLQHESDQDETKKEYLDKATCQFLWGQSDLAWEWQPAIHAAGGLLCIWDNNKFQVDFRCSDKDYIMLGGVWLPQMQRVVVINLYAPCDTAGKRQLWQNLSNRKSRSLDPCWCLAGDFNCIRYSSERMGINNTNTDSQIIEEFNDWIADMEVEDIPCLGKPFTWVRPNGTCKSKLDRILVSDGWLDLWPDSSQFNLERNYSDHCPILLQSKTSDWGPKPFKVFDGWLKIKEFQQVVKECWSDYQPLGWGVLP</sequence>
<protein>
    <submittedName>
        <fullName evidence="2 3">Uncharacterized protein</fullName>
    </submittedName>
</protein>
<dbReference type="PaxDb" id="3847-GLYMA01G16673.1"/>
<dbReference type="GO" id="GO:0003676">
    <property type="term" value="F:nucleic acid binding"/>
    <property type="evidence" value="ECO:0007669"/>
    <property type="project" value="InterPro"/>
</dbReference>
<dbReference type="EMBL" id="CM000834">
    <property type="protein sequence ID" value="KRH75313.1"/>
    <property type="molecule type" value="Genomic_DNA"/>
</dbReference>
<dbReference type="SMR" id="A0A0R0L854"/>
<dbReference type="InParanoid" id="A0A0R0L854"/>